<dbReference type="PANTHER" id="PTHR32243">
    <property type="entry name" value="MALTOSE TRANSPORT SYSTEM PERMEASE-RELATED"/>
    <property type="match status" value="1"/>
</dbReference>
<comment type="similarity">
    <text evidence="7">Belongs to the binding-protein-dependent transport system permease family.</text>
</comment>
<dbReference type="SUPFAM" id="SSF161098">
    <property type="entry name" value="MetI-like"/>
    <property type="match status" value="1"/>
</dbReference>
<dbReference type="InterPro" id="IPR035906">
    <property type="entry name" value="MetI-like_sf"/>
</dbReference>
<dbReference type="InterPro" id="IPR050901">
    <property type="entry name" value="BP-dep_ABC_trans_perm"/>
</dbReference>
<dbReference type="Proteomes" id="UP001165685">
    <property type="component" value="Unassembled WGS sequence"/>
</dbReference>
<feature type="transmembrane region" description="Helical" evidence="7">
    <location>
        <begin position="267"/>
        <end position="290"/>
    </location>
</feature>
<accession>A0ABT4TE80</accession>
<evidence type="ECO:0000256" key="3">
    <source>
        <dbReference type="ARBA" id="ARBA00022475"/>
    </source>
</evidence>
<evidence type="ECO:0000313" key="11">
    <source>
        <dbReference type="Proteomes" id="UP001165685"/>
    </source>
</evidence>
<sequence>MTARTARTVRRDRQGRAPGRGPRPWTVAAPRRAAAAAVVHALLALLAAAFALPALWLAAAFDSEAASRARLPREPTLEHFATVATPDTLFVPLANSLWMCGGAALVTVVASVLAAYPLSRFQLRFGRPFLYTVLFATGLPITAIMVPVYSLFSRVGMVDSRWGVMLFLAAAGMPFGIWLTKSFLDGIPVELEEAAWADGASARQSLLRVVVPLALPGLSVVGVFTLVLAWGNFFVPFVLLQTPERLPAAVRIYTFFGQYGSMDYGPLAAYSLLYTLPVVLLYAAVARFLGGGFSLGGAMKG</sequence>
<evidence type="ECO:0000256" key="6">
    <source>
        <dbReference type="ARBA" id="ARBA00023136"/>
    </source>
</evidence>
<keyword evidence="11" id="KW-1185">Reference proteome</keyword>
<keyword evidence="6 7" id="KW-0472">Membrane</keyword>
<evidence type="ECO:0000256" key="2">
    <source>
        <dbReference type="ARBA" id="ARBA00022448"/>
    </source>
</evidence>
<evidence type="ECO:0000256" key="7">
    <source>
        <dbReference type="RuleBase" id="RU363032"/>
    </source>
</evidence>
<keyword evidence="3" id="KW-1003">Cell membrane</keyword>
<dbReference type="EMBL" id="JAQFWP010000001">
    <property type="protein sequence ID" value="MDA2803018.1"/>
    <property type="molecule type" value="Genomic_DNA"/>
</dbReference>
<dbReference type="CDD" id="cd06261">
    <property type="entry name" value="TM_PBP2"/>
    <property type="match status" value="1"/>
</dbReference>
<keyword evidence="5 7" id="KW-1133">Transmembrane helix</keyword>
<keyword evidence="4 7" id="KW-0812">Transmembrane</keyword>
<name>A0ABT4TE80_9ACTN</name>
<gene>
    <name evidence="10" type="ORF">O4U47_00715</name>
</gene>
<reference evidence="10" key="1">
    <citation type="submission" date="2023-01" db="EMBL/GenBank/DDBJ databases">
        <title>Draft genome sequence of Nocardiopsis sp. LSu2-4 isolated from halophytes.</title>
        <authorList>
            <person name="Duangmal K."/>
            <person name="Chantavorakit T."/>
        </authorList>
    </citation>
    <scope>NUCLEOTIDE SEQUENCE</scope>
    <source>
        <strain evidence="10">LSu2-4</strain>
    </source>
</reference>
<comment type="caution">
    <text evidence="10">The sequence shown here is derived from an EMBL/GenBank/DDBJ whole genome shotgun (WGS) entry which is preliminary data.</text>
</comment>
<feature type="transmembrane region" description="Helical" evidence="7">
    <location>
        <begin position="96"/>
        <end position="116"/>
    </location>
</feature>
<feature type="transmembrane region" description="Helical" evidence="7">
    <location>
        <begin position="128"/>
        <end position="152"/>
    </location>
</feature>
<feature type="region of interest" description="Disordered" evidence="8">
    <location>
        <begin position="1"/>
        <end position="26"/>
    </location>
</feature>
<keyword evidence="2 7" id="KW-0813">Transport</keyword>
<protein>
    <submittedName>
        <fullName evidence="10">Carbohydrate ABC transporter permease</fullName>
    </submittedName>
</protein>
<comment type="subcellular location">
    <subcellularLocation>
        <location evidence="1 7">Cell membrane</location>
        <topology evidence="1 7">Multi-pass membrane protein</topology>
    </subcellularLocation>
</comment>
<dbReference type="Gene3D" id="1.10.3720.10">
    <property type="entry name" value="MetI-like"/>
    <property type="match status" value="1"/>
</dbReference>
<evidence type="ECO:0000256" key="8">
    <source>
        <dbReference type="SAM" id="MobiDB-lite"/>
    </source>
</evidence>
<organism evidence="10 11">
    <name type="scientific">Nocardiopsis suaedae</name>
    <dbReference type="NCBI Taxonomy" id="3018444"/>
    <lineage>
        <taxon>Bacteria</taxon>
        <taxon>Bacillati</taxon>
        <taxon>Actinomycetota</taxon>
        <taxon>Actinomycetes</taxon>
        <taxon>Streptosporangiales</taxon>
        <taxon>Nocardiopsidaceae</taxon>
        <taxon>Nocardiopsis</taxon>
    </lineage>
</organism>
<feature type="transmembrane region" description="Helical" evidence="7">
    <location>
        <begin position="205"/>
        <end position="230"/>
    </location>
</feature>
<feature type="domain" description="ABC transmembrane type-1" evidence="9">
    <location>
        <begin position="93"/>
        <end position="285"/>
    </location>
</feature>
<feature type="compositionally biased region" description="Low complexity" evidence="8">
    <location>
        <begin position="16"/>
        <end position="26"/>
    </location>
</feature>
<dbReference type="RefSeq" id="WP_270675023.1">
    <property type="nucleotide sequence ID" value="NZ_JAQFWP010000001.1"/>
</dbReference>
<dbReference type="PANTHER" id="PTHR32243:SF18">
    <property type="entry name" value="INNER MEMBRANE ABC TRANSPORTER PERMEASE PROTEIN YCJP"/>
    <property type="match status" value="1"/>
</dbReference>
<evidence type="ECO:0000256" key="1">
    <source>
        <dbReference type="ARBA" id="ARBA00004651"/>
    </source>
</evidence>
<evidence type="ECO:0000256" key="5">
    <source>
        <dbReference type="ARBA" id="ARBA00022989"/>
    </source>
</evidence>
<feature type="transmembrane region" description="Helical" evidence="7">
    <location>
        <begin position="164"/>
        <end position="184"/>
    </location>
</feature>
<proteinExistence type="inferred from homology"/>
<dbReference type="PROSITE" id="PS50928">
    <property type="entry name" value="ABC_TM1"/>
    <property type="match status" value="1"/>
</dbReference>
<dbReference type="Pfam" id="PF00528">
    <property type="entry name" value="BPD_transp_1"/>
    <property type="match status" value="1"/>
</dbReference>
<evidence type="ECO:0000259" key="9">
    <source>
        <dbReference type="PROSITE" id="PS50928"/>
    </source>
</evidence>
<evidence type="ECO:0000256" key="4">
    <source>
        <dbReference type="ARBA" id="ARBA00022692"/>
    </source>
</evidence>
<dbReference type="InterPro" id="IPR000515">
    <property type="entry name" value="MetI-like"/>
</dbReference>
<evidence type="ECO:0000313" key="10">
    <source>
        <dbReference type="EMBL" id="MDA2803018.1"/>
    </source>
</evidence>